<feature type="domain" description="Protein export membrane protein SecD/SecF C-terminal" evidence="11">
    <location>
        <begin position="161"/>
        <end position="341"/>
    </location>
</feature>
<dbReference type="GO" id="GO:0015450">
    <property type="term" value="F:protein-transporting ATPase activity"/>
    <property type="evidence" value="ECO:0007669"/>
    <property type="project" value="InterPro"/>
</dbReference>
<keyword evidence="13" id="KW-1185">Reference proteome</keyword>
<feature type="compositionally biased region" description="Low complexity" evidence="10">
    <location>
        <begin position="12"/>
        <end position="31"/>
    </location>
</feature>
<dbReference type="GO" id="GO:0065002">
    <property type="term" value="P:intracellular protein transmembrane transport"/>
    <property type="evidence" value="ECO:0007669"/>
    <property type="project" value="UniProtKB-UniRule"/>
</dbReference>
<evidence type="ECO:0000256" key="10">
    <source>
        <dbReference type="SAM" id="MobiDB-lite"/>
    </source>
</evidence>
<feature type="region of interest" description="Disordered" evidence="10">
    <location>
        <begin position="360"/>
        <end position="412"/>
    </location>
</feature>
<comment type="function">
    <text evidence="9">Part of the Sec protein translocase complex. Interacts with the SecYEG preprotein conducting channel. SecDF uses the proton motive force (PMF) to complete protein translocation after the ATP-dependent function of SecA.</text>
</comment>
<name>D7WCF0_9CORY</name>
<comment type="subcellular location">
    <subcellularLocation>
        <location evidence="1 9">Cell membrane</location>
        <topology evidence="1 9">Multi-pass membrane protein</topology>
    </subcellularLocation>
</comment>
<evidence type="ECO:0000256" key="4">
    <source>
        <dbReference type="ARBA" id="ARBA00022692"/>
    </source>
</evidence>
<dbReference type="PANTHER" id="PTHR30081">
    <property type="entry name" value="PROTEIN-EXPORT MEMBRANE PROTEIN SEC"/>
    <property type="match status" value="1"/>
</dbReference>
<dbReference type="GO" id="GO:0006605">
    <property type="term" value="P:protein targeting"/>
    <property type="evidence" value="ECO:0007669"/>
    <property type="project" value="UniProtKB-UniRule"/>
</dbReference>
<dbReference type="PANTHER" id="PTHR30081:SF8">
    <property type="entry name" value="PROTEIN TRANSLOCASE SUBUNIT SECF"/>
    <property type="match status" value="1"/>
</dbReference>
<keyword evidence="3 9" id="KW-1003">Cell membrane</keyword>
<dbReference type="eggNOG" id="COG0341">
    <property type="taxonomic scope" value="Bacteria"/>
</dbReference>
<dbReference type="EMBL" id="ACLJ02000003">
    <property type="protein sequence ID" value="EFK53831.1"/>
    <property type="molecule type" value="Genomic_DNA"/>
</dbReference>
<dbReference type="Pfam" id="PF02355">
    <property type="entry name" value="SecD_SecF_C"/>
    <property type="match status" value="1"/>
</dbReference>
<dbReference type="InterPro" id="IPR048634">
    <property type="entry name" value="SecD_SecF_C"/>
</dbReference>
<comment type="similarity">
    <text evidence="9">Belongs to the SecD/SecF family. SecF subfamily.</text>
</comment>
<dbReference type="SUPFAM" id="SSF82866">
    <property type="entry name" value="Multidrug efflux transporter AcrB transmembrane domain"/>
    <property type="match status" value="1"/>
</dbReference>
<evidence type="ECO:0000256" key="8">
    <source>
        <dbReference type="ARBA" id="ARBA00023136"/>
    </source>
</evidence>
<reference evidence="12" key="1">
    <citation type="submission" date="2010-06" db="EMBL/GenBank/DDBJ databases">
        <authorList>
            <person name="Muzny D."/>
            <person name="Qin X."/>
            <person name="Buhay C."/>
            <person name="Dugan-Rocha S."/>
            <person name="Ding Y."/>
            <person name="Chen G."/>
            <person name="Hawes A."/>
            <person name="Holder M."/>
            <person name="Jhangiani S."/>
            <person name="Johnson A."/>
            <person name="Khan Z."/>
            <person name="Li Z."/>
            <person name="Liu W."/>
            <person name="Liu X."/>
            <person name="Perez L."/>
            <person name="Shen H."/>
            <person name="Wang Q."/>
            <person name="Watt J."/>
            <person name="Xi L."/>
            <person name="Xin Y."/>
            <person name="Zhou J."/>
            <person name="Deng J."/>
            <person name="Jiang H."/>
            <person name="Liu Y."/>
            <person name="Qu J."/>
            <person name="Song X.-Z."/>
            <person name="Zhang L."/>
            <person name="Villasana D."/>
            <person name="Johnson A."/>
            <person name="Liu J."/>
            <person name="Liyanage D."/>
            <person name="Lorensuhewa L."/>
            <person name="Robinson T."/>
            <person name="Song A."/>
            <person name="Song B.-B."/>
            <person name="Dinh H."/>
            <person name="Thornton R."/>
            <person name="Coyle M."/>
            <person name="Francisco L."/>
            <person name="Jackson L."/>
            <person name="Javaid M."/>
            <person name="Korchina V."/>
            <person name="Kovar C."/>
            <person name="Mata R."/>
            <person name="Mathew T."/>
            <person name="Ngo R."/>
            <person name="Nguyen L."/>
            <person name="Nguyen N."/>
            <person name="Okwuonu G."/>
            <person name="Ongeri F."/>
            <person name="Pham C."/>
            <person name="Simmons D."/>
            <person name="Wilczek-Boney K."/>
            <person name="Hale W."/>
            <person name="Jakkamsetti A."/>
            <person name="Pham P."/>
            <person name="Ruth R."/>
            <person name="San Lucas F."/>
            <person name="Warren J."/>
            <person name="Zhang J."/>
            <person name="Zhao Z."/>
            <person name="Zhou C."/>
            <person name="Zhu D."/>
            <person name="Lee S."/>
            <person name="Bess C."/>
            <person name="Blankenburg K."/>
            <person name="Forbes L."/>
            <person name="Fu Q."/>
            <person name="Gubbala S."/>
            <person name="Hirani K."/>
            <person name="Jayaseelan J.C."/>
            <person name="Lara F."/>
            <person name="Munidasa M."/>
            <person name="Palculict T."/>
            <person name="Patil S."/>
            <person name="Pu L.-L."/>
            <person name="Saada N."/>
            <person name="Tang L."/>
            <person name="Weissenberger G."/>
            <person name="Zhu Y."/>
            <person name="Hemphill L."/>
            <person name="Shang Y."/>
            <person name="Youmans B."/>
            <person name="Ayvaz T."/>
            <person name="Ross M."/>
            <person name="Santibanez J."/>
            <person name="Aqrawi P."/>
            <person name="Gross S."/>
            <person name="Joshi V."/>
            <person name="Fowler G."/>
            <person name="Nazareth L."/>
            <person name="Reid J."/>
            <person name="Worley K."/>
            <person name="Petrosino J."/>
            <person name="Highlander S."/>
            <person name="Gibbs R."/>
        </authorList>
    </citation>
    <scope>NUCLEOTIDE SEQUENCE [LARGE SCALE GENOMIC DNA]</scope>
    <source>
        <strain evidence="12">ATCC 33030</strain>
    </source>
</reference>
<dbReference type="InterPro" id="IPR022813">
    <property type="entry name" value="SecD/SecF_arch_bac"/>
</dbReference>
<dbReference type="HAMAP" id="MF_01464_B">
    <property type="entry name" value="SecF_B"/>
    <property type="match status" value="1"/>
</dbReference>
<dbReference type="Pfam" id="PF07549">
    <property type="entry name" value="Sec_GG"/>
    <property type="match status" value="1"/>
</dbReference>
<feature type="transmembrane region" description="Helical" evidence="9">
    <location>
        <begin position="230"/>
        <end position="251"/>
    </location>
</feature>
<evidence type="ECO:0000313" key="13">
    <source>
        <dbReference type="Proteomes" id="UP000004208"/>
    </source>
</evidence>
<evidence type="ECO:0000256" key="3">
    <source>
        <dbReference type="ARBA" id="ARBA00022475"/>
    </source>
</evidence>
<keyword evidence="2 9" id="KW-0813">Transport</keyword>
<accession>D7WCF0</accession>
<dbReference type="Gene3D" id="1.20.1640.10">
    <property type="entry name" value="Multidrug efflux transporter AcrB transmembrane domain"/>
    <property type="match status" value="1"/>
</dbReference>
<evidence type="ECO:0000256" key="2">
    <source>
        <dbReference type="ARBA" id="ARBA00022448"/>
    </source>
</evidence>
<feature type="transmembrane region" description="Helical" evidence="9">
    <location>
        <begin position="315"/>
        <end position="338"/>
    </location>
</feature>
<evidence type="ECO:0000256" key="7">
    <source>
        <dbReference type="ARBA" id="ARBA00023010"/>
    </source>
</evidence>
<dbReference type="InterPro" id="IPR022646">
    <property type="entry name" value="SecD/SecF_CS"/>
</dbReference>
<protein>
    <recommendedName>
        <fullName evidence="9">Protein-export membrane protein SecF</fullName>
    </recommendedName>
</protein>
<dbReference type="STRING" id="585529.HMPREF0291_11488"/>
<comment type="caution">
    <text evidence="12">The sequence shown here is derived from an EMBL/GenBank/DDBJ whole genome shotgun (WGS) entry which is preliminary data.</text>
</comment>
<feature type="compositionally biased region" description="Polar residues" evidence="10">
    <location>
        <begin position="382"/>
        <end position="394"/>
    </location>
</feature>
<dbReference type="NCBIfam" id="TIGR00966">
    <property type="entry name" value="transloc_SecF"/>
    <property type="match status" value="1"/>
</dbReference>
<evidence type="ECO:0000256" key="9">
    <source>
        <dbReference type="HAMAP-Rule" id="MF_01464"/>
    </source>
</evidence>
<dbReference type="HOGENOM" id="CLU_050012_2_0_11"/>
<sequence>MTTSVNAHDNGATTSDSAATAAKTTQTKQTTATKGVERLYEGSGAIDFVGRSKLWYLITVALLVISIAAMLIRGFNLGIDFEGGTKMTMPAGDLVAEEVEETFVDATGVTPELTQIVGAGDARSLEINSEHLTQEQIDAARLAIYEQHQPKDAAGEATPDAIGDSTVSESWGSTITQRMILSMVIFLIAAAAYVAIRLQRNMAIAAMLALLIDGIIIMGIYSLFGLEVTPAMIIGLLTVLTFSIYDTVIVFDKVKENTAGVLDSRRSTYAEEANLAVNQTVMRSISTSVISALPIIALMVVAVWMLGVGTLQDLALIQLIGVVEGIFSSLFLATPLLVSLTNMQSKYKQHNQAVADYRAGKNGAEDGDADDADVAGGKSKRTVTSPVTSASYNEVETDAARTTTTTWRPSQR</sequence>
<comment type="subunit">
    <text evidence="9">Forms a complex with SecD. Part of the essential Sec protein translocation apparatus which comprises SecA, SecYEG and auxiliary proteins SecDF. Other proteins may also be involved.</text>
</comment>
<feature type="transmembrane region" description="Helical" evidence="9">
    <location>
        <begin position="179"/>
        <end position="196"/>
    </location>
</feature>
<evidence type="ECO:0000256" key="5">
    <source>
        <dbReference type="ARBA" id="ARBA00022927"/>
    </source>
</evidence>
<evidence type="ECO:0000256" key="1">
    <source>
        <dbReference type="ARBA" id="ARBA00004651"/>
    </source>
</evidence>
<keyword evidence="4 9" id="KW-0812">Transmembrane</keyword>
<evidence type="ECO:0000313" key="12">
    <source>
        <dbReference type="EMBL" id="EFK53831.1"/>
    </source>
</evidence>
<dbReference type="Proteomes" id="UP000004208">
    <property type="component" value="Unassembled WGS sequence"/>
</dbReference>
<dbReference type="RefSeq" id="WP_005289923.1">
    <property type="nucleotide sequence ID" value="NZ_CM000961.1"/>
</dbReference>
<feature type="transmembrane region" description="Helical" evidence="9">
    <location>
        <begin position="203"/>
        <end position="224"/>
    </location>
</feature>
<dbReference type="OrthoDB" id="9774769at2"/>
<dbReference type="GO" id="GO:0043952">
    <property type="term" value="P:protein transport by the Sec complex"/>
    <property type="evidence" value="ECO:0007669"/>
    <property type="project" value="UniProtKB-UniRule"/>
</dbReference>
<dbReference type="AlphaFoldDB" id="D7WCF0"/>
<gene>
    <name evidence="9 12" type="primary">secF</name>
    <name evidence="12" type="ORF">HMPREF0291_11488</name>
</gene>
<dbReference type="InterPro" id="IPR005665">
    <property type="entry name" value="SecF_bac"/>
</dbReference>
<proteinExistence type="inferred from homology"/>
<dbReference type="GO" id="GO:0005886">
    <property type="term" value="C:plasma membrane"/>
    <property type="evidence" value="ECO:0007669"/>
    <property type="project" value="UniProtKB-SubCell"/>
</dbReference>
<keyword evidence="8 9" id="KW-0472">Membrane</keyword>
<keyword evidence="7 9" id="KW-0811">Translocation</keyword>
<feature type="region of interest" description="Disordered" evidence="10">
    <location>
        <begin position="1"/>
        <end position="31"/>
    </location>
</feature>
<feature type="transmembrane region" description="Helical" evidence="9">
    <location>
        <begin position="289"/>
        <end position="309"/>
    </location>
</feature>
<dbReference type="PRINTS" id="PR01755">
    <property type="entry name" value="SECFTRNLCASE"/>
</dbReference>
<keyword evidence="5 9" id="KW-0653">Protein transport</keyword>
<evidence type="ECO:0000259" key="11">
    <source>
        <dbReference type="Pfam" id="PF02355"/>
    </source>
</evidence>
<organism evidence="12 13">
    <name type="scientific">Corynebacterium genitalium ATCC 33030</name>
    <dbReference type="NCBI Taxonomy" id="585529"/>
    <lineage>
        <taxon>Bacteria</taxon>
        <taxon>Bacillati</taxon>
        <taxon>Actinomycetota</taxon>
        <taxon>Actinomycetes</taxon>
        <taxon>Mycobacteriales</taxon>
        <taxon>Corynebacteriaceae</taxon>
        <taxon>Corynebacterium</taxon>
    </lineage>
</organism>
<feature type="transmembrane region" description="Helical" evidence="9">
    <location>
        <begin position="54"/>
        <end position="72"/>
    </location>
</feature>
<dbReference type="InterPro" id="IPR022645">
    <property type="entry name" value="SecD/SecF_bac"/>
</dbReference>
<evidence type="ECO:0000256" key="6">
    <source>
        <dbReference type="ARBA" id="ARBA00022989"/>
    </source>
</evidence>
<keyword evidence="6 9" id="KW-1133">Transmembrane helix</keyword>